<protein>
    <recommendedName>
        <fullName evidence="7">D-2-hydroxyglutarate dehydrogenase, mitochondrial</fullName>
        <ecNumber evidence="6">1.1.99.39</ecNumber>
    </recommendedName>
</protein>
<dbReference type="InterPro" id="IPR016166">
    <property type="entry name" value="FAD-bd_PCMH"/>
</dbReference>
<comment type="catalytic activity">
    <reaction evidence="9">
        <text>(R)-malate + A = oxaloacetate + AH2</text>
        <dbReference type="Rhea" id="RHEA:67460"/>
        <dbReference type="ChEBI" id="CHEBI:13193"/>
        <dbReference type="ChEBI" id="CHEBI:15588"/>
        <dbReference type="ChEBI" id="CHEBI:16452"/>
        <dbReference type="ChEBI" id="CHEBI:17499"/>
    </reaction>
    <physiologicalReaction direction="left-to-right" evidence="9">
        <dbReference type="Rhea" id="RHEA:67461"/>
    </physiologicalReaction>
</comment>
<comment type="function">
    <text evidence="8">Catalyzes the oxidation of D-2-hydroxyglutarate (D-2-HG) to alpha-ketoglutarate. Also catalyzes the oxidation of other D-2-hydroxyacids, such as D-malate (D-MAL) and D-lactate (D-LAC). Exhibits high activities towards D-2-HG and D-MAL but a very weak activity towards D-LAC.</text>
</comment>
<keyword evidence="5" id="KW-0560">Oxidoreductase</keyword>
<dbReference type="InterPro" id="IPR036318">
    <property type="entry name" value="FAD-bd_PCMH-like_sf"/>
</dbReference>
<evidence type="ECO:0000256" key="8">
    <source>
        <dbReference type="ARBA" id="ARBA00045410"/>
    </source>
</evidence>
<keyword evidence="3" id="KW-0285">Flavoprotein</keyword>
<dbReference type="OMA" id="YNEDWMR"/>
<evidence type="ECO:0000313" key="12">
    <source>
        <dbReference type="Proteomes" id="UP000265020"/>
    </source>
</evidence>
<dbReference type="AlphaFoldDB" id="A0A3Q2E9Y3"/>
<dbReference type="PANTHER" id="PTHR43716">
    <property type="entry name" value="D-2-HYDROXYGLUTARATE DEHYDROGENASE, MITOCHONDRIAL"/>
    <property type="match status" value="1"/>
</dbReference>
<evidence type="ECO:0000256" key="2">
    <source>
        <dbReference type="ARBA" id="ARBA00008000"/>
    </source>
</evidence>
<dbReference type="InterPro" id="IPR016169">
    <property type="entry name" value="FAD-bd_PCMH_sub2"/>
</dbReference>
<dbReference type="PANTHER" id="PTHR43716:SF1">
    <property type="entry name" value="D-2-HYDROXYGLUTARATE DEHYDROGENASE, MITOCHONDRIAL"/>
    <property type="match status" value="1"/>
</dbReference>
<evidence type="ECO:0000256" key="5">
    <source>
        <dbReference type="ARBA" id="ARBA00023002"/>
    </source>
</evidence>
<dbReference type="Pfam" id="PF02913">
    <property type="entry name" value="FAD-oxidase_C"/>
    <property type="match status" value="1"/>
</dbReference>
<comment type="similarity">
    <text evidence="2">Belongs to the FAD-binding oxidoreductase/transferase type 4 family.</text>
</comment>
<keyword evidence="4" id="KW-0274">FAD</keyword>
<dbReference type="Gene3D" id="3.30.43.10">
    <property type="entry name" value="Uridine Diphospho-n-acetylenolpyruvylglucosamine Reductase, domain 2"/>
    <property type="match status" value="1"/>
</dbReference>
<dbReference type="Proteomes" id="UP000265020">
    <property type="component" value="Unassembled WGS sequence"/>
</dbReference>
<dbReference type="Gene3D" id="3.30.70.2740">
    <property type="match status" value="1"/>
</dbReference>
<sequence length="453" mass="49922">MFGVFQRTTMLRTALRHLSKSPPPPVHSQMQFLARGPCLQSVSLSHKLHVGADGSRSSPAAAPHRLPFSRITEEDLALFREILPGRVITDPDLLQSSNEDWLKSVRGSSEVLLRPQTTQEVAKILSYCNSRNLAVNPQGGNTGLVGGSVPVYDEIILSTSLMNNILSFDNISGILTCQAGCVLENLSLYLEERDYMMPLDLGAKGSCHIGGNVATNAGGLRLLRYGSLHGTVLGLEVVSGSFKSAGINSLRRRRKDIFFSFSADCPFYIVIETSGSDSDHDSQKLHNFLEEAMTSSLVTDGTIATEDSKIKALWSMRERVTEALTHDGFTYKYDISLPVERIYQLVTDMRQHLGNRARSVVGYGHVGDGNLHLNITSPAKDPALLASIEPFVYEWTAKFHGSISAEHGLGLKKRNYIYYSKSRSAVELMGDIKMLLDPRGILNPYKTLPDHLK</sequence>
<dbReference type="InterPro" id="IPR006094">
    <property type="entry name" value="Oxid_FAD_bind_N"/>
</dbReference>
<evidence type="ECO:0000256" key="3">
    <source>
        <dbReference type="ARBA" id="ARBA00022630"/>
    </source>
</evidence>
<dbReference type="InterPro" id="IPR016164">
    <property type="entry name" value="FAD-linked_Oxase-like_C"/>
</dbReference>
<feature type="domain" description="FAD-binding PCMH-type" evidence="10">
    <location>
        <begin position="104"/>
        <end position="308"/>
    </location>
</feature>
<dbReference type="FunFam" id="3.30.70.2740:FF:000002">
    <property type="entry name" value="D-2-hydroxyglutarate dehydrogenase mitochondrial"/>
    <property type="match status" value="1"/>
</dbReference>
<evidence type="ECO:0000256" key="9">
    <source>
        <dbReference type="ARBA" id="ARBA00049267"/>
    </source>
</evidence>
<reference evidence="11" key="2">
    <citation type="submission" date="2025-09" db="UniProtKB">
        <authorList>
            <consortium name="Ensembl"/>
        </authorList>
    </citation>
    <scope>IDENTIFICATION</scope>
</reference>
<reference evidence="11" key="1">
    <citation type="submission" date="2025-08" db="UniProtKB">
        <authorList>
            <consortium name="Ensembl"/>
        </authorList>
    </citation>
    <scope>IDENTIFICATION</scope>
</reference>
<evidence type="ECO:0000256" key="4">
    <source>
        <dbReference type="ARBA" id="ARBA00022827"/>
    </source>
</evidence>
<accession>A0A3Q2E9Y3</accession>
<dbReference type="GO" id="GO:0005739">
    <property type="term" value="C:mitochondrion"/>
    <property type="evidence" value="ECO:0007669"/>
    <property type="project" value="TreeGrafter"/>
</dbReference>
<dbReference type="EC" id="1.1.99.39" evidence="6"/>
<dbReference type="PROSITE" id="PS51387">
    <property type="entry name" value="FAD_PCMH"/>
    <property type="match status" value="1"/>
</dbReference>
<dbReference type="InterPro" id="IPR016167">
    <property type="entry name" value="FAD-bd_PCMH_sub1"/>
</dbReference>
<evidence type="ECO:0000256" key="1">
    <source>
        <dbReference type="ARBA" id="ARBA00001974"/>
    </source>
</evidence>
<dbReference type="Gene3D" id="3.30.465.10">
    <property type="match status" value="1"/>
</dbReference>
<dbReference type="InterPro" id="IPR051264">
    <property type="entry name" value="FAD-oxidored/transferase_4"/>
</dbReference>
<dbReference type="GO" id="GO:0071949">
    <property type="term" value="F:FAD binding"/>
    <property type="evidence" value="ECO:0007669"/>
    <property type="project" value="InterPro"/>
</dbReference>
<dbReference type="SUPFAM" id="SSF55103">
    <property type="entry name" value="FAD-linked oxidases, C-terminal domain"/>
    <property type="match status" value="1"/>
</dbReference>
<dbReference type="FunFam" id="3.30.43.10:FF:000002">
    <property type="entry name" value="D-2-hydroxyglutarate dehydrogenase, mitochondrial"/>
    <property type="match status" value="1"/>
</dbReference>
<evidence type="ECO:0000313" key="11">
    <source>
        <dbReference type="Ensembl" id="ENSCVAP00000029218.1"/>
    </source>
</evidence>
<evidence type="ECO:0000259" key="10">
    <source>
        <dbReference type="PROSITE" id="PS51387"/>
    </source>
</evidence>
<dbReference type="Gene3D" id="1.10.45.10">
    <property type="entry name" value="Vanillyl-alcohol Oxidase, Chain A, domain 4"/>
    <property type="match status" value="1"/>
</dbReference>
<dbReference type="GeneTree" id="ENSGT00550000075086"/>
<dbReference type="Ensembl" id="ENSCVAT00000021965.1">
    <property type="protein sequence ID" value="ENSCVAP00000029218.1"/>
    <property type="gene ID" value="ENSCVAG00000016817.1"/>
</dbReference>
<organism evidence="11 12">
    <name type="scientific">Cyprinodon variegatus</name>
    <name type="common">Sheepshead minnow</name>
    <dbReference type="NCBI Taxonomy" id="28743"/>
    <lineage>
        <taxon>Eukaryota</taxon>
        <taxon>Metazoa</taxon>
        <taxon>Chordata</taxon>
        <taxon>Craniata</taxon>
        <taxon>Vertebrata</taxon>
        <taxon>Euteleostomi</taxon>
        <taxon>Actinopterygii</taxon>
        <taxon>Neopterygii</taxon>
        <taxon>Teleostei</taxon>
        <taxon>Neoteleostei</taxon>
        <taxon>Acanthomorphata</taxon>
        <taxon>Ovalentaria</taxon>
        <taxon>Atherinomorphae</taxon>
        <taxon>Cyprinodontiformes</taxon>
        <taxon>Cyprinodontidae</taxon>
        <taxon>Cyprinodon</taxon>
    </lineage>
</organism>
<evidence type="ECO:0000256" key="7">
    <source>
        <dbReference type="ARBA" id="ARBA00039639"/>
    </source>
</evidence>
<proteinExistence type="inferred from homology"/>
<dbReference type="GO" id="GO:0051990">
    <property type="term" value="F:(R)-2-hydroxyglutarate dehydrogenase activity"/>
    <property type="evidence" value="ECO:0007669"/>
    <property type="project" value="UniProtKB-EC"/>
</dbReference>
<dbReference type="InterPro" id="IPR004113">
    <property type="entry name" value="FAD-bd_oxidored_4_C"/>
</dbReference>
<dbReference type="STRING" id="28743.ENSCVAP00000029218"/>
<dbReference type="Pfam" id="PF01565">
    <property type="entry name" value="FAD_binding_4"/>
    <property type="match status" value="1"/>
</dbReference>
<dbReference type="SUPFAM" id="SSF56176">
    <property type="entry name" value="FAD-binding/transporter-associated domain-like"/>
    <property type="match status" value="1"/>
</dbReference>
<keyword evidence="12" id="KW-1185">Reference proteome</keyword>
<name>A0A3Q2E9Y3_CYPVA</name>
<dbReference type="FunFam" id="1.10.45.10:FF:000001">
    <property type="entry name" value="D-lactate dehydrogenase mitochondrial"/>
    <property type="match status" value="1"/>
</dbReference>
<evidence type="ECO:0000256" key="6">
    <source>
        <dbReference type="ARBA" id="ARBA00039003"/>
    </source>
</evidence>
<comment type="cofactor">
    <cofactor evidence="1">
        <name>FAD</name>
        <dbReference type="ChEBI" id="CHEBI:57692"/>
    </cofactor>
</comment>
<dbReference type="InterPro" id="IPR016171">
    <property type="entry name" value="Vanillyl_alc_oxidase_C-sub2"/>
</dbReference>